<feature type="compositionally biased region" description="Low complexity" evidence="1">
    <location>
        <begin position="874"/>
        <end position="895"/>
    </location>
</feature>
<accession>A0AAV1RNT4</accession>
<evidence type="ECO:0000313" key="2">
    <source>
        <dbReference type="EMBL" id="CAK7337202.1"/>
    </source>
</evidence>
<feature type="region of interest" description="Disordered" evidence="1">
    <location>
        <begin position="210"/>
        <end position="272"/>
    </location>
</feature>
<evidence type="ECO:0000256" key="1">
    <source>
        <dbReference type="SAM" id="MobiDB-lite"/>
    </source>
</evidence>
<feature type="compositionally biased region" description="Low complexity" evidence="1">
    <location>
        <begin position="780"/>
        <end position="803"/>
    </location>
</feature>
<feature type="region of interest" description="Disordered" evidence="1">
    <location>
        <begin position="726"/>
        <end position="806"/>
    </location>
</feature>
<feature type="compositionally biased region" description="Polar residues" evidence="1">
    <location>
        <begin position="238"/>
        <end position="257"/>
    </location>
</feature>
<feature type="compositionally biased region" description="Polar residues" evidence="1">
    <location>
        <begin position="849"/>
        <end position="864"/>
    </location>
</feature>
<dbReference type="PANTHER" id="PTHR10378">
    <property type="entry name" value="LIM DOMAIN-BINDING PROTEIN"/>
    <property type="match status" value="1"/>
</dbReference>
<evidence type="ECO:0008006" key="4">
    <source>
        <dbReference type="Google" id="ProtNLM"/>
    </source>
</evidence>
<dbReference type="AlphaFoldDB" id="A0AAV1RNT4"/>
<evidence type="ECO:0000313" key="3">
    <source>
        <dbReference type="Proteomes" id="UP001314170"/>
    </source>
</evidence>
<feature type="compositionally biased region" description="Polar residues" evidence="1">
    <location>
        <begin position="761"/>
        <end position="770"/>
    </location>
</feature>
<dbReference type="Proteomes" id="UP001314170">
    <property type="component" value="Unassembled WGS sequence"/>
</dbReference>
<feature type="compositionally biased region" description="Polar residues" evidence="1">
    <location>
        <begin position="821"/>
        <end position="841"/>
    </location>
</feature>
<name>A0AAV1RNT4_9ROSI</name>
<dbReference type="EMBL" id="CAWUPB010001010">
    <property type="protein sequence ID" value="CAK7337202.1"/>
    <property type="molecule type" value="Genomic_DNA"/>
</dbReference>
<reference evidence="2 3" key="1">
    <citation type="submission" date="2024-01" db="EMBL/GenBank/DDBJ databases">
        <authorList>
            <person name="Waweru B."/>
        </authorList>
    </citation>
    <scope>NUCLEOTIDE SEQUENCE [LARGE SCALE GENOMIC DNA]</scope>
</reference>
<organism evidence="2 3">
    <name type="scientific">Dovyalis caffra</name>
    <dbReference type="NCBI Taxonomy" id="77055"/>
    <lineage>
        <taxon>Eukaryota</taxon>
        <taxon>Viridiplantae</taxon>
        <taxon>Streptophyta</taxon>
        <taxon>Embryophyta</taxon>
        <taxon>Tracheophyta</taxon>
        <taxon>Spermatophyta</taxon>
        <taxon>Magnoliopsida</taxon>
        <taxon>eudicotyledons</taxon>
        <taxon>Gunneridae</taxon>
        <taxon>Pentapetalae</taxon>
        <taxon>rosids</taxon>
        <taxon>fabids</taxon>
        <taxon>Malpighiales</taxon>
        <taxon>Salicaceae</taxon>
        <taxon>Flacourtieae</taxon>
        <taxon>Dovyalis</taxon>
    </lineage>
</organism>
<feature type="region of interest" description="Disordered" evidence="1">
    <location>
        <begin position="821"/>
        <end position="899"/>
    </location>
</feature>
<keyword evidence="3" id="KW-1185">Reference proteome</keyword>
<dbReference type="Pfam" id="PF01803">
    <property type="entry name" value="LIM_bind"/>
    <property type="match status" value="1"/>
</dbReference>
<proteinExistence type="predicted"/>
<gene>
    <name evidence="2" type="ORF">DCAF_LOCUS12229</name>
</gene>
<feature type="compositionally biased region" description="Low complexity" evidence="1">
    <location>
        <begin position="738"/>
        <end position="752"/>
    </location>
</feature>
<dbReference type="InterPro" id="IPR029005">
    <property type="entry name" value="LIM-bd/SEUSS"/>
</dbReference>
<protein>
    <recommendedName>
        <fullName evidence="4">Transcriptional regulator SLK2</fullName>
    </recommendedName>
</protein>
<comment type="caution">
    <text evidence="2">The sequence shown here is derived from an EMBL/GenBank/DDBJ whole genome shotgun (WGS) entry which is preliminary data.</text>
</comment>
<sequence length="939" mass="102961">MFNLQDYPIKSRHIIPNLASPPHDLNTDYLPHSKKKHVSIVHRQNQSTHIIYQYIRSLPALQFPLGLALESYLDSGYQGSVPGMAPSRVAGGLAQSSSSSGIFFQGDGQSQGLVNSHLSSSFGNSSNSIPGTGRPNLGPVSGDMNNAVLNSVANSGPSVGASSLVTDANSALSGGPHLQRSASINTESYMRLPASPMSFSSNNISISGSSVVDGSSVVQQGNHQDRNVQQVPQNQQQHHGASSATSLPTSQIGQVSLSMGPRGQGSFLQDPNNLSQVQKKPRLDIKQEDVLQQQQVFQQLLQRQDSMQLQNRNPQLQNLIHQQRLRQQHQLIQSMPPLQRAQLHQQQQQQQMQLRQQMQQQAMQPASALKRPFDGGICARRLMQYLYHQRQRPAENTFAYWRKFVGEYYSPRAKKRWCLSLYENVGHHALGVFPQAAMEAWQCDICGSKSGRGFEATFEVLPRLNEIKFGSGVIDELLFLDMPREFRLPSGIMMLEYAKAVQESVYEQLRVVREGQLRIIFTHDLKILSWEFCARRHEELLPRRVVAPQVNQLLQVAQKCQTTIAESGSEGVSQQDLQTNSNMVLTAGRQLAKSLELQSLNDLGFSKRYVRCLQISEVVNSMKDLIDFCREQKAGPIEGLKSYPRHATAAKLQMQKMQEMEQLASVQGLPTDRNTLNKLMALHPGINNHVNSNHQMVGRGALSGSAQAALALTSYQNLFMRQNSINSNSSSHQQEAGSPFNNSNQSPSSNFQGAANFIPGSMQNLPVSGFSSPHLPPQQPHQLQQRSLSSNSLLQQSLPQSSQGNPALQPQMIQLLQEMSNNSGGGVQQHSLSGQSGNSGMARSGLGFGSNNLATPPNASTVSVSAGGPAPSRSNSFKAAANSDSSAAGGNSGFNQKVPDMPHNLHLQDDIVSDIAHEFTENGFFNSDLDDNMGYGWKA</sequence>
<feature type="compositionally biased region" description="Low complexity" evidence="1">
    <location>
        <begin position="114"/>
        <end position="128"/>
    </location>
</feature>
<feature type="compositionally biased region" description="Low complexity" evidence="1">
    <location>
        <begin position="227"/>
        <end position="237"/>
    </location>
</feature>
<feature type="region of interest" description="Disordered" evidence="1">
    <location>
        <begin position="114"/>
        <end position="140"/>
    </location>
</feature>